<dbReference type="NCBIfam" id="TIGR04256">
    <property type="entry name" value="GxxExxY"/>
    <property type="match status" value="1"/>
</dbReference>
<proteinExistence type="predicted"/>
<name>A0A1F5N8E2_9BACT</name>
<evidence type="ECO:0008006" key="3">
    <source>
        <dbReference type="Google" id="ProtNLM"/>
    </source>
</evidence>
<accession>A0A1F5N8E2</accession>
<dbReference type="AlphaFoldDB" id="A0A1F5N8E2"/>
<comment type="caution">
    <text evidence="1">The sequence shown here is derived from an EMBL/GenBank/DDBJ whole genome shotgun (WGS) entry which is preliminary data.</text>
</comment>
<sequence>MDETRIVEKELSYLREKDITKMNSQSLSGNRFDFIVANKIIVDFKAKAYITKDDYNQMQRYLKSANLELGIIVNMRNYNLRPKRILNSDYTPASDNSDGHSGH</sequence>
<evidence type="ECO:0000313" key="1">
    <source>
        <dbReference type="EMBL" id="OGE73853.1"/>
    </source>
</evidence>
<protein>
    <recommendedName>
        <fullName evidence="3">GxxExxY protein</fullName>
    </recommendedName>
</protein>
<reference evidence="1 2" key="1">
    <citation type="journal article" date="2016" name="Nat. Commun.">
        <title>Thousands of microbial genomes shed light on interconnected biogeochemical processes in an aquifer system.</title>
        <authorList>
            <person name="Anantharaman K."/>
            <person name="Brown C.T."/>
            <person name="Hug L.A."/>
            <person name="Sharon I."/>
            <person name="Castelle C.J."/>
            <person name="Probst A.J."/>
            <person name="Thomas B.C."/>
            <person name="Singh A."/>
            <person name="Wilkins M.J."/>
            <person name="Karaoz U."/>
            <person name="Brodie E.L."/>
            <person name="Williams K.H."/>
            <person name="Hubbard S.S."/>
            <person name="Banfield J.F."/>
        </authorList>
    </citation>
    <scope>NUCLEOTIDE SEQUENCE [LARGE SCALE GENOMIC DNA]</scope>
</reference>
<dbReference type="EMBL" id="MFEH01000004">
    <property type="protein sequence ID" value="OGE73853.1"/>
    <property type="molecule type" value="Genomic_DNA"/>
</dbReference>
<gene>
    <name evidence="1" type="ORF">A2717_04445</name>
</gene>
<organism evidence="1 2">
    <name type="scientific">Candidatus Doudnabacteria bacterium RIFCSPHIGHO2_01_FULL_41_86</name>
    <dbReference type="NCBI Taxonomy" id="1817821"/>
    <lineage>
        <taxon>Bacteria</taxon>
        <taxon>Candidatus Doudnaibacteriota</taxon>
    </lineage>
</organism>
<evidence type="ECO:0000313" key="2">
    <source>
        <dbReference type="Proteomes" id="UP000177610"/>
    </source>
</evidence>
<dbReference type="STRING" id="1817821.A2717_04445"/>
<dbReference type="InterPro" id="IPR026350">
    <property type="entry name" value="GxxExxY"/>
</dbReference>
<dbReference type="Pfam" id="PF13366">
    <property type="entry name" value="PDDEXK_3"/>
    <property type="match status" value="1"/>
</dbReference>
<dbReference type="Proteomes" id="UP000177610">
    <property type="component" value="Unassembled WGS sequence"/>
</dbReference>